<dbReference type="PRINTS" id="PR00598">
    <property type="entry name" value="HTHMARR"/>
</dbReference>
<dbReference type="Pfam" id="PF12802">
    <property type="entry name" value="MarR_2"/>
    <property type="match status" value="1"/>
</dbReference>
<name>A0A0A0E9C3_9RHOB</name>
<dbReference type="PROSITE" id="PS50995">
    <property type="entry name" value="HTH_MARR_2"/>
    <property type="match status" value="1"/>
</dbReference>
<accession>A0A0A0E9C3</accession>
<dbReference type="eggNOG" id="COG1846">
    <property type="taxonomic scope" value="Bacteria"/>
</dbReference>
<dbReference type="GO" id="GO:0006950">
    <property type="term" value="P:response to stress"/>
    <property type="evidence" value="ECO:0007669"/>
    <property type="project" value="TreeGrafter"/>
</dbReference>
<keyword evidence="3" id="KW-1185">Reference proteome</keyword>
<dbReference type="InterPro" id="IPR039422">
    <property type="entry name" value="MarR/SlyA-like"/>
</dbReference>
<dbReference type="RefSeq" id="WP_043753647.1">
    <property type="nucleotide sequence ID" value="NZ_AQQX01000015.1"/>
</dbReference>
<dbReference type="PANTHER" id="PTHR33164:SF104">
    <property type="entry name" value="TRANSCRIPTIONAL REGULATORY PROTEIN"/>
    <property type="match status" value="1"/>
</dbReference>
<reference evidence="2 3" key="1">
    <citation type="journal article" date="2015" name="Antonie Van Leeuwenhoek">
        <title>Pseudooceanicola atlanticus gen. nov. sp. nov., isolated from surface seawater of the Atlantic Ocean and reclassification of Oceanicola batsensis, Oceanicola marinus, Oceanicola nitratireducens, Oceanicola nanhaiensis, Oceanicola antarcticus and Oceanicola flagellatus, as Pseudooceanicola batsensis comb. nov., Pseudooceanicola marinus comb. nov., Pseudooceanicola nitratireducens comb. nov., Pseudooceanicola nanhaiensis comb. nov., Pseudooceanicola antarcticus comb. nov., and Pseudooceanicola flagellatus comb. nov.</title>
        <authorList>
            <person name="Lai Q."/>
            <person name="Li G."/>
            <person name="Liu X."/>
            <person name="Du Y."/>
            <person name="Sun F."/>
            <person name="Shao Z."/>
        </authorList>
    </citation>
    <scope>NUCLEOTIDE SEQUENCE [LARGE SCALE GENOMIC DNA]</scope>
    <source>
        <strain evidence="2 3">22II-s11g</strain>
    </source>
</reference>
<feature type="domain" description="HTH marR-type" evidence="1">
    <location>
        <begin position="1"/>
        <end position="142"/>
    </location>
</feature>
<evidence type="ECO:0000313" key="2">
    <source>
        <dbReference type="EMBL" id="KGM47049.1"/>
    </source>
</evidence>
<proteinExistence type="predicted"/>
<dbReference type="Proteomes" id="UP000030004">
    <property type="component" value="Unassembled WGS sequence"/>
</dbReference>
<dbReference type="PANTHER" id="PTHR33164">
    <property type="entry name" value="TRANSCRIPTIONAL REGULATOR, MARR FAMILY"/>
    <property type="match status" value="1"/>
</dbReference>
<dbReference type="InterPro" id="IPR036388">
    <property type="entry name" value="WH-like_DNA-bd_sf"/>
</dbReference>
<dbReference type="Gene3D" id="1.10.10.10">
    <property type="entry name" value="Winged helix-like DNA-binding domain superfamily/Winged helix DNA-binding domain"/>
    <property type="match status" value="1"/>
</dbReference>
<dbReference type="SUPFAM" id="SSF46785">
    <property type="entry name" value="Winged helix' DNA-binding domain"/>
    <property type="match status" value="1"/>
</dbReference>
<gene>
    <name evidence="2" type="ORF">ATO9_20490</name>
</gene>
<dbReference type="InterPro" id="IPR036390">
    <property type="entry name" value="WH_DNA-bd_sf"/>
</dbReference>
<evidence type="ECO:0000313" key="3">
    <source>
        <dbReference type="Proteomes" id="UP000030004"/>
    </source>
</evidence>
<dbReference type="AlphaFoldDB" id="A0A0A0E9C3"/>
<organism evidence="2 3">
    <name type="scientific">Pseudooceanicola atlanticus</name>
    <dbReference type="NCBI Taxonomy" id="1461694"/>
    <lineage>
        <taxon>Bacteria</taxon>
        <taxon>Pseudomonadati</taxon>
        <taxon>Pseudomonadota</taxon>
        <taxon>Alphaproteobacteria</taxon>
        <taxon>Rhodobacterales</taxon>
        <taxon>Paracoccaceae</taxon>
        <taxon>Pseudooceanicola</taxon>
    </lineage>
</organism>
<dbReference type="EMBL" id="AQQX01000015">
    <property type="protein sequence ID" value="KGM47049.1"/>
    <property type="molecule type" value="Genomic_DNA"/>
</dbReference>
<comment type="caution">
    <text evidence="2">The sequence shown here is derived from an EMBL/GenBank/DDBJ whole genome shotgun (WGS) entry which is preliminary data.</text>
</comment>
<dbReference type="GO" id="GO:0003700">
    <property type="term" value="F:DNA-binding transcription factor activity"/>
    <property type="evidence" value="ECO:0007669"/>
    <property type="project" value="InterPro"/>
</dbReference>
<protein>
    <submittedName>
        <fullName evidence="2">MarR family transcriptional regulator</fullName>
    </submittedName>
</protein>
<sequence length="142" mass="15895">MNEIDHATEAAWTALMTKSRVLLEAVESSLKSAGYPPLAWYDALLELEKAGPDGLRPFELKDRILLPQYGTSRLLDRMVKAGLVDRRDCSEDGRGQNISISEKGKSVRRAMWPIYERVLSERIGAKLKPKDAAQLATLLSRL</sequence>
<dbReference type="InterPro" id="IPR000835">
    <property type="entry name" value="HTH_MarR-typ"/>
</dbReference>
<dbReference type="STRING" id="1461694.ATO9_20490"/>
<evidence type="ECO:0000259" key="1">
    <source>
        <dbReference type="PROSITE" id="PS50995"/>
    </source>
</evidence>